<dbReference type="UniPathway" id="UPA00067">
    <property type="reaction ID" value="UER00123"/>
</dbReference>
<comment type="pathway">
    <text evidence="1">Amine and polyamine biosynthesis; ectoine biosynthesis; L-ectoine from L-aspartate 4-semialdehyde: step 3/3.</text>
</comment>
<accession>A0A8H9INV7</accession>
<organism evidence="8 9">
    <name type="scientific">Vreelandella hamiltonii</name>
    <dbReference type="NCBI Taxonomy" id="502829"/>
    <lineage>
        <taxon>Bacteria</taxon>
        <taxon>Pseudomonadati</taxon>
        <taxon>Pseudomonadota</taxon>
        <taxon>Gammaproteobacteria</taxon>
        <taxon>Oceanospirillales</taxon>
        <taxon>Halomonadaceae</taxon>
        <taxon>Vreelandella</taxon>
    </lineage>
</organism>
<comment type="catalytic activity">
    <reaction evidence="7">
        <text>(2S)-4-acetamido-2-aminobutanoate = L-ectoine + H2O</text>
        <dbReference type="Rhea" id="RHEA:17281"/>
        <dbReference type="ChEBI" id="CHEBI:15377"/>
        <dbReference type="ChEBI" id="CHEBI:58515"/>
        <dbReference type="ChEBI" id="CHEBI:58929"/>
        <dbReference type="EC" id="4.2.1.108"/>
    </reaction>
</comment>
<evidence type="ECO:0000256" key="1">
    <source>
        <dbReference type="ARBA" id="ARBA00005181"/>
    </source>
</evidence>
<keyword evidence="5" id="KW-0456">Lyase</keyword>
<reference evidence="9" key="1">
    <citation type="journal article" date="2019" name="Int. J. Syst. Evol. Microbiol.">
        <title>The Global Catalogue of Microorganisms (GCM) 10K type strain sequencing project: providing services to taxonomists for standard genome sequencing and annotation.</title>
        <authorList>
            <consortium name="The Broad Institute Genomics Platform"/>
            <consortium name="The Broad Institute Genome Sequencing Center for Infectious Disease"/>
            <person name="Wu L."/>
            <person name="Ma J."/>
        </authorList>
    </citation>
    <scope>NUCLEOTIDE SEQUENCE [LARGE SCALE GENOMIC DNA]</scope>
    <source>
        <strain evidence="9">KCTC 22154</strain>
    </source>
</reference>
<evidence type="ECO:0000256" key="5">
    <source>
        <dbReference type="ARBA" id="ARBA00023239"/>
    </source>
</evidence>
<dbReference type="PANTHER" id="PTHR39289:SF1">
    <property type="entry name" value="L-ECTOINE SYNTHASE"/>
    <property type="match status" value="1"/>
</dbReference>
<dbReference type="RefSeq" id="WP_189462814.1">
    <property type="nucleotide sequence ID" value="NZ_BMXN01000002.1"/>
</dbReference>
<evidence type="ECO:0000313" key="8">
    <source>
        <dbReference type="EMBL" id="GHD55907.1"/>
    </source>
</evidence>
<name>A0A8H9INV7_9GAMM</name>
<sequence>MKVLTTPEMKNCTTITEEKFTSIRAITSQYNKLFSIHETTVHKNKTLELCYENHDEYVYVIEGRGELHNYKTGEKHLLKPGTIYHVEKNERHLLKTHERMRGVCIFTPACKGDERHNENGSY</sequence>
<dbReference type="InterPro" id="IPR011051">
    <property type="entry name" value="RmlC_Cupin_sf"/>
</dbReference>
<dbReference type="Proteomes" id="UP000623776">
    <property type="component" value="Unassembled WGS sequence"/>
</dbReference>
<dbReference type="EC" id="4.2.1.108" evidence="3"/>
<dbReference type="InterPro" id="IPR010462">
    <property type="entry name" value="Ectoine_synth"/>
</dbReference>
<dbReference type="PANTHER" id="PTHR39289">
    <property type="match status" value="1"/>
</dbReference>
<gene>
    <name evidence="8" type="primary">ectC</name>
    <name evidence="8" type="ORF">GCM10007157_06260</name>
</gene>
<evidence type="ECO:0000256" key="4">
    <source>
        <dbReference type="ARBA" id="ARBA00019707"/>
    </source>
</evidence>
<evidence type="ECO:0000256" key="3">
    <source>
        <dbReference type="ARBA" id="ARBA00013192"/>
    </source>
</evidence>
<dbReference type="EMBL" id="BMXN01000002">
    <property type="protein sequence ID" value="GHD55907.1"/>
    <property type="molecule type" value="Genomic_DNA"/>
</dbReference>
<dbReference type="SUPFAM" id="SSF51182">
    <property type="entry name" value="RmlC-like cupins"/>
    <property type="match status" value="1"/>
</dbReference>
<evidence type="ECO:0000256" key="6">
    <source>
        <dbReference type="ARBA" id="ARBA00033271"/>
    </source>
</evidence>
<dbReference type="GO" id="GO:0033990">
    <property type="term" value="F:ectoine synthase activity"/>
    <property type="evidence" value="ECO:0007669"/>
    <property type="project" value="UniProtKB-EC"/>
</dbReference>
<evidence type="ECO:0000256" key="7">
    <source>
        <dbReference type="ARBA" id="ARBA00048714"/>
    </source>
</evidence>
<dbReference type="AlphaFoldDB" id="A0A8H9INV7"/>
<evidence type="ECO:0000256" key="2">
    <source>
        <dbReference type="ARBA" id="ARBA00009637"/>
    </source>
</evidence>
<keyword evidence="9" id="KW-1185">Reference proteome</keyword>
<dbReference type="Pfam" id="PF06339">
    <property type="entry name" value="Ectoine_synth"/>
    <property type="match status" value="1"/>
</dbReference>
<comment type="caution">
    <text evidence="8">The sequence shown here is derived from an EMBL/GenBank/DDBJ whole genome shotgun (WGS) entry which is preliminary data.</text>
</comment>
<dbReference type="InterPro" id="IPR014710">
    <property type="entry name" value="RmlC-like_jellyroll"/>
</dbReference>
<dbReference type="Gene3D" id="2.60.120.10">
    <property type="entry name" value="Jelly Rolls"/>
    <property type="match status" value="1"/>
</dbReference>
<proteinExistence type="inferred from homology"/>
<evidence type="ECO:0000313" key="9">
    <source>
        <dbReference type="Proteomes" id="UP000623776"/>
    </source>
</evidence>
<comment type="similarity">
    <text evidence="2">Belongs to the ectoine synthase family.</text>
</comment>
<protein>
    <recommendedName>
        <fullName evidence="4">L-ectoine synthase</fullName>
        <ecNumber evidence="3">4.2.1.108</ecNumber>
    </recommendedName>
    <alternativeName>
        <fullName evidence="6">N-acetyldiaminobutyrate dehydratase</fullName>
    </alternativeName>
</protein>
<dbReference type="GO" id="GO:0019491">
    <property type="term" value="P:ectoine biosynthetic process"/>
    <property type="evidence" value="ECO:0007669"/>
    <property type="project" value="UniProtKB-UniPathway"/>
</dbReference>